<dbReference type="SUPFAM" id="SSF54631">
    <property type="entry name" value="CBS-domain pair"/>
    <property type="match status" value="1"/>
</dbReference>
<feature type="domain" description="CBS" evidence="1">
    <location>
        <begin position="65"/>
        <end position="117"/>
    </location>
</feature>
<dbReference type="RefSeq" id="WP_265767369.1">
    <property type="nucleotide sequence ID" value="NZ_JAGGJA010000014.1"/>
</dbReference>
<dbReference type="EMBL" id="JAGGJA010000014">
    <property type="protein sequence ID" value="MCW9708583.1"/>
    <property type="molecule type" value="Genomic_DNA"/>
</dbReference>
<reference evidence="2 3" key="1">
    <citation type="submission" date="2021-03" db="EMBL/GenBank/DDBJ databases">
        <title>Aliifodinibius sp. nov., a new bacterium isolated from saline soil.</title>
        <authorList>
            <person name="Galisteo C."/>
            <person name="De La Haba R."/>
            <person name="Sanchez-Porro C."/>
            <person name="Ventosa A."/>
        </authorList>
    </citation>
    <scope>NUCLEOTIDE SEQUENCE [LARGE SCALE GENOMIC DNA]</scope>
    <source>
        <strain evidence="2 3">1BSP15-2V2</strain>
    </source>
</reference>
<evidence type="ECO:0000259" key="1">
    <source>
        <dbReference type="Pfam" id="PF00571"/>
    </source>
</evidence>
<proteinExistence type="predicted"/>
<comment type="caution">
    <text evidence="2">The sequence shown here is derived from an EMBL/GenBank/DDBJ whole genome shotgun (WGS) entry which is preliminary data.</text>
</comment>
<dbReference type="InterPro" id="IPR046342">
    <property type="entry name" value="CBS_dom_sf"/>
</dbReference>
<accession>A0ABT3PRU6</accession>
<dbReference type="Pfam" id="PF00571">
    <property type="entry name" value="CBS"/>
    <property type="match status" value="2"/>
</dbReference>
<gene>
    <name evidence="2" type="ORF">J6I44_17105</name>
</gene>
<feature type="domain" description="CBS" evidence="1">
    <location>
        <begin position="7"/>
        <end position="55"/>
    </location>
</feature>
<dbReference type="Gene3D" id="3.10.580.10">
    <property type="entry name" value="CBS-domain"/>
    <property type="match status" value="1"/>
</dbReference>
<sequence length="222" mass="25269">MLVKKSLITSKFDPLTGSDKVEAVKARMEAEDIQTLPVVDTTTHTLIGQVHYSDLPEDETDRSISDLELDEPVKVYRGQHLFEAVRLMLQYERKAIPVVDKEWTMLGVIEKECILDMIPQMLNLTESGSVISVTLEPIDFSISEMVNIIETENAKILGVTVERPNHDAQTYEVSFKLDLQDVSRVAAALRRYDYVVSTNSENEIFSQDLENRADELLKYIDM</sequence>
<name>A0ABT3PRU6_9BACT</name>
<evidence type="ECO:0000313" key="2">
    <source>
        <dbReference type="EMBL" id="MCW9708583.1"/>
    </source>
</evidence>
<dbReference type="InterPro" id="IPR000644">
    <property type="entry name" value="CBS_dom"/>
</dbReference>
<keyword evidence="3" id="KW-1185">Reference proteome</keyword>
<dbReference type="Proteomes" id="UP001207918">
    <property type="component" value="Unassembled WGS sequence"/>
</dbReference>
<organism evidence="2 3">
    <name type="scientific">Fodinibius salsisoli</name>
    <dbReference type="NCBI Taxonomy" id="2820877"/>
    <lineage>
        <taxon>Bacteria</taxon>
        <taxon>Pseudomonadati</taxon>
        <taxon>Balneolota</taxon>
        <taxon>Balneolia</taxon>
        <taxon>Balneolales</taxon>
        <taxon>Balneolaceae</taxon>
        <taxon>Fodinibius</taxon>
    </lineage>
</organism>
<protein>
    <submittedName>
        <fullName evidence="2">CBS domain-containing protein</fullName>
    </submittedName>
</protein>
<evidence type="ECO:0000313" key="3">
    <source>
        <dbReference type="Proteomes" id="UP001207918"/>
    </source>
</evidence>